<gene>
    <name evidence="1" type="ORF">CCR94_17265</name>
</gene>
<keyword evidence="2" id="KW-1185">Reference proteome</keyword>
<organism evidence="1 2">
    <name type="scientific">Rhodoblastus sphagnicola</name>
    <dbReference type="NCBI Taxonomy" id="333368"/>
    <lineage>
        <taxon>Bacteria</taxon>
        <taxon>Pseudomonadati</taxon>
        <taxon>Pseudomonadota</taxon>
        <taxon>Alphaproteobacteria</taxon>
        <taxon>Hyphomicrobiales</taxon>
        <taxon>Rhodoblastaceae</taxon>
        <taxon>Rhodoblastus</taxon>
    </lineage>
</organism>
<evidence type="ECO:0008006" key="3">
    <source>
        <dbReference type="Google" id="ProtNLM"/>
    </source>
</evidence>
<comment type="caution">
    <text evidence="1">The sequence shown here is derived from an EMBL/GenBank/DDBJ whole genome shotgun (WGS) entry which is preliminary data.</text>
</comment>
<dbReference type="AlphaFoldDB" id="A0A2S6N1X0"/>
<protein>
    <recommendedName>
        <fullName evidence="3">CsbD family protein</fullName>
    </recommendedName>
</protein>
<reference evidence="1 2" key="1">
    <citation type="journal article" date="2018" name="Arch. Microbiol.">
        <title>New insights into the metabolic potential of the phototrophic purple bacterium Rhodopila globiformis DSM 161(T) from its draft genome sequence and evidence for a vanadium-dependent nitrogenase.</title>
        <authorList>
            <person name="Imhoff J.F."/>
            <person name="Rahn T."/>
            <person name="Kunzel S."/>
            <person name="Neulinger S.C."/>
        </authorList>
    </citation>
    <scope>NUCLEOTIDE SEQUENCE [LARGE SCALE GENOMIC DNA]</scope>
    <source>
        <strain evidence="1 2">DSM 16996</strain>
    </source>
</reference>
<dbReference type="Proteomes" id="UP000239089">
    <property type="component" value="Unassembled WGS sequence"/>
</dbReference>
<sequence length="61" mass="6398">MTTDTRIEGFGHKVRGAAMAQVGSLAGRREFLADGVKARNAGVKQNSAGGDRDLAREDLAP</sequence>
<name>A0A2S6N1X0_9HYPH</name>
<evidence type="ECO:0000313" key="1">
    <source>
        <dbReference type="EMBL" id="PPQ28596.1"/>
    </source>
</evidence>
<dbReference type="RefSeq" id="WP_104509095.1">
    <property type="nucleotide sequence ID" value="NZ_JACIGC010000006.1"/>
</dbReference>
<dbReference type="EMBL" id="NHSJ01000106">
    <property type="protein sequence ID" value="PPQ28596.1"/>
    <property type="molecule type" value="Genomic_DNA"/>
</dbReference>
<accession>A0A2S6N1X0</accession>
<evidence type="ECO:0000313" key="2">
    <source>
        <dbReference type="Proteomes" id="UP000239089"/>
    </source>
</evidence>
<proteinExistence type="predicted"/>